<evidence type="ECO:0000259" key="2">
    <source>
        <dbReference type="Pfam" id="PF04043"/>
    </source>
</evidence>
<dbReference type="Proteomes" id="UP000030748">
    <property type="component" value="Unassembled WGS sequence"/>
</dbReference>
<gene>
    <name evidence="3" type="ORF">MIMGU_mgv1a011973mg</name>
</gene>
<keyword evidence="1" id="KW-0472">Membrane</keyword>
<dbReference type="PhylomeDB" id="A0A022Q9W1"/>
<evidence type="ECO:0000256" key="1">
    <source>
        <dbReference type="SAM" id="Phobius"/>
    </source>
</evidence>
<dbReference type="Gene3D" id="1.20.140.40">
    <property type="entry name" value="Invertase/pectin methylesterase inhibitor family protein"/>
    <property type="match status" value="1"/>
</dbReference>
<keyword evidence="1" id="KW-0812">Transmembrane</keyword>
<name>A0A022Q9W1_ERYGU</name>
<dbReference type="EMBL" id="KI632125">
    <property type="protein sequence ID" value="EYU24394.1"/>
    <property type="molecule type" value="Genomic_DNA"/>
</dbReference>
<dbReference type="Pfam" id="PF04043">
    <property type="entry name" value="PMEI"/>
    <property type="match status" value="1"/>
</dbReference>
<dbReference type="InterPro" id="IPR006501">
    <property type="entry name" value="Pectinesterase_inhib_dom"/>
</dbReference>
<dbReference type="AlphaFoldDB" id="A0A022Q9W1"/>
<accession>A0A022Q9W1</accession>
<proteinExistence type="predicted"/>
<dbReference type="GO" id="GO:0004857">
    <property type="term" value="F:enzyme inhibitor activity"/>
    <property type="evidence" value="ECO:0007669"/>
    <property type="project" value="InterPro"/>
</dbReference>
<dbReference type="PANTHER" id="PTHR31890:SF9">
    <property type="entry name" value="PLANT INVERTASE_PECTIN METHYLESTERASE INHIBITOR SUPERFAMILY PROTEIN"/>
    <property type="match status" value="1"/>
</dbReference>
<reference evidence="3 4" key="1">
    <citation type="journal article" date="2013" name="Proc. Natl. Acad. Sci. U.S.A.">
        <title>Fine-scale variation in meiotic recombination in Mimulus inferred from population shotgun sequencing.</title>
        <authorList>
            <person name="Hellsten U."/>
            <person name="Wright K.M."/>
            <person name="Jenkins J."/>
            <person name="Shu S."/>
            <person name="Yuan Y."/>
            <person name="Wessler S.R."/>
            <person name="Schmutz J."/>
            <person name="Willis J.H."/>
            <person name="Rokhsar D.S."/>
        </authorList>
    </citation>
    <scope>NUCLEOTIDE SEQUENCE [LARGE SCALE GENOMIC DNA]</scope>
    <source>
        <strain evidence="4">cv. DUN x IM62</strain>
    </source>
</reference>
<evidence type="ECO:0000313" key="4">
    <source>
        <dbReference type="Proteomes" id="UP000030748"/>
    </source>
</evidence>
<feature type="domain" description="Pectinesterase inhibitor" evidence="2">
    <location>
        <begin position="64"/>
        <end position="186"/>
    </location>
</feature>
<keyword evidence="4" id="KW-1185">Reference proteome</keyword>
<feature type="transmembrane region" description="Helical" evidence="1">
    <location>
        <begin position="241"/>
        <end position="262"/>
    </location>
</feature>
<sequence length="265" mass="29794">MDSSDKASLLLRDDRLHSVRRRNKTLIIIFFSLIMVLALIIGGIVISLVQKINSQFPPSSYSPAIRSFCAPSNFPPYCMSSLFSSSAIRTQSKTMTKPSQVFLLSLRTSVEHLSGIISAASSGARPEPAFANCLSASAHAVGQLNKTMYLMRVDPDLEMRPYYQRRDMSEWIGTTAEDLARCAREMWKVESKVFDGVYKVADLVRFSKEFLDHYGNVNTTVRWDSAAASDRSSRNWIVEDLVTVSLFGSGYLLLVFLFCLLLRIY</sequence>
<dbReference type="PANTHER" id="PTHR31890">
    <property type="entry name" value="PLANT INVERTASE/PECTIN METHYLESTERASE INHIBITOR SUPERFAMILY PROTEIN"/>
    <property type="match status" value="1"/>
</dbReference>
<evidence type="ECO:0000313" key="3">
    <source>
        <dbReference type="EMBL" id="EYU24394.1"/>
    </source>
</evidence>
<dbReference type="InterPro" id="IPR035513">
    <property type="entry name" value="Invertase/methylesterase_inhib"/>
</dbReference>
<organism evidence="3 4">
    <name type="scientific">Erythranthe guttata</name>
    <name type="common">Yellow monkey flower</name>
    <name type="synonym">Mimulus guttatus</name>
    <dbReference type="NCBI Taxonomy" id="4155"/>
    <lineage>
        <taxon>Eukaryota</taxon>
        <taxon>Viridiplantae</taxon>
        <taxon>Streptophyta</taxon>
        <taxon>Embryophyta</taxon>
        <taxon>Tracheophyta</taxon>
        <taxon>Spermatophyta</taxon>
        <taxon>Magnoliopsida</taxon>
        <taxon>eudicotyledons</taxon>
        <taxon>Gunneridae</taxon>
        <taxon>Pentapetalae</taxon>
        <taxon>asterids</taxon>
        <taxon>lamiids</taxon>
        <taxon>Lamiales</taxon>
        <taxon>Phrymaceae</taxon>
        <taxon>Erythranthe</taxon>
    </lineage>
</organism>
<dbReference type="STRING" id="4155.A0A022Q9W1"/>
<protein>
    <recommendedName>
        <fullName evidence="2">Pectinesterase inhibitor domain-containing protein</fullName>
    </recommendedName>
</protein>
<dbReference type="SUPFAM" id="SSF101148">
    <property type="entry name" value="Plant invertase/pectin methylesterase inhibitor"/>
    <property type="match status" value="1"/>
</dbReference>
<feature type="transmembrane region" description="Helical" evidence="1">
    <location>
        <begin position="25"/>
        <end position="49"/>
    </location>
</feature>
<keyword evidence="1" id="KW-1133">Transmembrane helix</keyword>